<evidence type="ECO:0000256" key="1">
    <source>
        <dbReference type="SAM" id="Phobius"/>
    </source>
</evidence>
<name>A0A3M7L9Q6_9FLAO</name>
<feature type="transmembrane region" description="Helical" evidence="1">
    <location>
        <begin position="21"/>
        <end position="39"/>
    </location>
</feature>
<dbReference type="Proteomes" id="UP000267524">
    <property type="component" value="Unassembled WGS sequence"/>
</dbReference>
<keyword evidence="1" id="KW-0812">Transmembrane</keyword>
<keyword evidence="1" id="KW-1133">Transmembrane helix</keyword>
<sequence>MRREMENEKLLLFLIKNAMKNLFNVLIIMGFFYFTYGRVNYFNLRSSVQSSVSPPDKGEIIYLFFQVEKNNSGQYKIALQDKKITEGKLKPIPSFNEKALKVGDLIISLMDSNNKDVVKQILEDPLNPIMENYSEEGISRNLVSLQKAEFSIRYSKLTSITMIKIEKKTLLGTQIIFTEKL</sequence>
<dbReference type="EMBL" id="QWIV01000015">
    <property type="protein sequence ID" value="RMZ58176.1"/>
    <property type="molecule type" value="Genomic_DNA"/>
</dbReference>
<protein>
    <submittedName>
        <fullName evidence="2">Uncharacterized protein</fullName>
    </submittedName>
</protein>
<keyword evidence="1" id="KW-0472">Membrane</keyword>
<reference evidence="2 3" key="1">
    <citation type="submission" date="2018-08" db="EMBL/GenBank/DDBJ databases">
        <title>Chryseobacterium nematophagum: a novel matrix digesting pathogen of nematodes.</title>
        <authorList>
            <person name="Page A."/>
            <person name="Roberts M."/>
            <person name="Felix M.-A."/>
            <person name="Weir W."/>
        </authorList>
    </citation>
    <scope>NUCLEOTIDE SEQUENCE [LARGE SCALE GENOMIC DNA]</scope>
    <source>
        <strain evidence="2 3">JUb275</strain>
    </source>
</reference>
<dbReference type="AlphaFoldDB" id="A0A3M7L9Q6"/>
<proteinExistence type="predicted"/>
<evidence type="ECO:0000313" key="2">
    <source>
        <dbReference type="EMBL" id="RMZ58176.1"/>
    </source>
</evidence>
<organism evidence="2 3">
    <name type="scientific">Chryseobacterium nematophagum</name>
    <dbReference type="NCBI Taxonomy" id="2305228"/>
    <lineage>
        <taxon>Bacteria</taxon>
        <taxon>Pseudomonadati</taxon>
        <taxon>Bacteroidota</taxon>
        <taxon>Flavobacteriia</taxon>
        <taxon>Flavobacteriales</taxon>
        <taxon>Weeksellaceae</taxon>
        <taxon>Chryseobacterium group</taxon>
        <taxon>Chryseobacterium</taxon>
    </lineage>
</organism>
<accession>A0A3M7L9Q6</accession>
<evidence type="ECO:0000313" key="3">
    <source>
        <dbReference type="Proteomes" id="UP000267524"/>
    </source>
</evidence>
<gene>
    <name evidence="2" type="ORF">D1632_17985</name>
</gene>
<comment type="caution">
    <text evidence="2">The sequence shown here is derived from an EMBL/GenBank/DDBJ whole genome shotgun (WGS) entry which is preliminary data.</text>
</comment>
<keyword evidence="3" id="KW-1185">Reference proteome</keyword>